<feature type="domain" description="Nudix hydrolase" evidence="2">
    <location>
        <begin position="78"/>
        <end position="234"/>
    </location>
</feature>
<protein>
    <recommendedName>
        <fullName evidence="2">Nudix hydrolase domain-containing protein</fullName>
    </recommendedName>
</protein>
<dbReference type="Gene3D" id="3.90.79.10">
    <property type="entry name" value="Nucleoside Triphosphate Pyrophosphohydrolase"/>
    <property type="match status" value="1"/>
</dbReference>
<dbReference type="EMBL" id="CAJHJG010001093">
    <property type="protein sequence ID" value="CAD6908872.1"/>
    <property type="molecule type" value="Genomic_DNA"/>
</dbReference>
<dbReference type="CDD" id="cd03426">
    <property type="entry name" value="NUDIX_CoAse_Nudt7"/>
    <property type="match status" value="1"/>
</dbReference>
<comment type="caution">
    <text evidence="3">The sequence shown here is derived from an EMBL/GenBank/DDBJ whole genome shotgun (WGS) entry which is preliminary data.</text>
</comment>
<feature type="compositionally biased region" description="Acidic residues" evidence="1">
    <location>
        <begin position="351"/>
        <end position="360"/>
    </location>
</feature>
<sequence length="385" mass="41469">MVEAMSASSLRTASPVSDAVLHSLSPSNAAAIQRLRATASSPSDVFDRLSHKAQAAVAIFLYEQPYSSGAPLDWFPPNSRPNLGAPPSSSGGGSSDGDEERVLHVVMTTRALHLRSHPGQASLPGGKREQSDSSIEHTALRESTEEVNMSGWKSVRKEVHWLHTAPPLLSKTCLLVHPVVFFLSNPSKTLSTLRANPSEVSALWSVPLPLFLASSQTHCLLPQGYTLSDPAKVDTHRPPQDALRTYSDVPWLLGSPYRLHRFRSSQQLVKGLTADILIGVASGAYGMAPRFEVRAPGQMGWDRMVEVVLARLKEGRRGESRWGDGESGDAQGSTEAFDTIVGVDLRAEGEEEEVILDQDQDQQKGGNAEALAASLQSNGEVQPSA</sequence>
<dbReference type="InterPro" id="IPR000086">
    <property type="entry name" value="NUDIX_hydrolase_dom"/>
</dbReference>
<dbReference type="PANTHER" id="PTHR12992:SF45">
    <property type="entry name" value="NUDIX HYDROLASE DOMAIN-CONTAINING PROTEIN"/>
    <property type="match status" value="1"/>
</dbReference>
<evidence type="ECO:0000313" key="4">
    <source>
        <dbReference type="Proteomes" id="UP000836402"/>
    </source>
</evidence>
<organism evidence="3 4">
    <name type="scientific">Tilletia caries</name>
    <name type="common">wheat bunt fungus</name>
    <dbReference type="NCBI Taxonomy" id="13290"/>
    <lineage>
        <taxon>Eukaryota</taxon>
        <taxon>Fungi</taxon>
        <taxon>Dikarya</taxon>
        <taxon>Basidiomycota</taxon>
        <taxon>Ustilaginomycotina</taxon>
        <taxon>Exobasidiomycetes</taxon>
        <taxon>Tilletiales</taxon>
        <taxon>Tilletiaceae</taxon>
        <taxon>Tilletia</taxon>
    </lineage>
</organism>
<dbReference type="Pfam" id="PF00293">
    <property type="entry name" value="NUDIX"/>
    <property type="match status" value="1"/>
</dbReference>
<accession>A0ABN7IPR2</accession>
<name>A0ABN7IPR2_9BASI</name>
<feature type="compositionally biased region" description="Polar residues" evidence="1">
    <location>
        <begin position="374"/>
        <end position="385"/>
    </location>
</feature>
<feature type="region of interest" description="Disordered" evidence="1">
    <location>
        <begin position="316"/>
        <end position="335"/>
    </location>
</feature>
<evidence type="ECO:0000259" key="2">
    <source>
        <dbReference type="PROSITE" id="PS51462"/>
    </source>
</evidence>
<feature type="region of interest" description="Disordered" evidence="1">
    <location>
        <begin position="72"/>
        <end position="98"/>
    </location>
</feature>
<dbReference type="PANTHER" id="PTHR12992">
    <property type="entry name" value="NUDIX HYDROLASE"/>
    <property type="match status" value="1"/>
</dbReference>
<proteinExistence type="predicted"/>
<dbReference type="InterPro" id="IPR015797">
    <property type="entry name" value="NUDIX_hydrolase-like_dom_sf"/>
</dbReference>
<feature type="region of interest" description="Disordered" evidence="1">
    <location>
        <begin position="114"/>
        <end position="143"/>
    </location>
</feature>
<dbReference type="SUPFAM" id="SSF55811">
    <property type="entry name" value="Nudix"/>
    <property type="match status" value="1"/>
</dbReference>
<dbReference type="PROSITE" id="PS51462">
    <property type="entry name" value="NUDIX"/>
    <property type="match status" value="1"/>
</dbReference>
<evidence type="ECO:0000313" key="3">
    <source>
        <dbReference type="EMBL" id="CAD6908872.1"/>
    </source>
</evidence>
<feature type="compositionally biased region" description="Basic and acidic residues" evidence="1">
    <location>
        <begin position="126"/>
        <end position="143"/>
    </location>
</feature>
<keyword evidence="4" id="KW-1185">Reference proteome</keyword>
<dbReference type="Proteomes" id="UP000836402">
    <property type="component" value="Unassembled WGS sequence"/>
</dbReference>
<dbReference type="InterPro" id="IPR045121">
    <property type="entry name" value="CoAse"/>
</dbReference>
<feature type="region of interest" description="Disordered" evidence="1">
    <location>
        <begin position="351"/>
        <end position="385"/>
    </location>
</feature>
<reference evidence="3" key="1">
    <citation type="submission" date="2020-10" db="EMBL/GenBank/DDBJ databases">
        <authorList>
            <person name="Sedaghatjoo S."/>
        </authorList>
    </citation>
    <scope>NUCLEOTIDE SEQUENCE</scope>
    <source>
        <strain evidence="3">AZH3</strain>
    </source>
</reference>
<gene>
    <name evidence="3" type="ORF">JKIAZH3_G3424</name>
</gene>
<evidence type="ECO:0000256" key="1">
    <source>
        <dbReference type="SAM" id="MobiDB-lite"/>
    </source>
</evidence>